<accession>A0A4V6ID41</accession>
<dbReference type="AlphaFoldDB" id="A0A4V6ID41"/>
<gene>
    <name evidence="2" type="ORF">NCTC12078_00037</name>
</gene>
<keyword evidence="1" id="KW-0812">Transmembrane</keyword>
<dbReference type="InterPro" id="IPR021683">
    <property type="entry name" value="DUF3267"/>
</dbReference>
<dbReference type="EMBL" id="LR215974">
    <property type="protein sequence ID" value="VFB02064.1"/>
    <property type="molecule type" value="Genomic_DNA"/>
</dbReference>
<keyword evidence="1" id="KW-1133">Transmembrane helix</keyword>
<dbReference type="Pfam" id="PF11667">
    <property type="entry name" value="DUF3267"/>
    <property type="match status" value="1"/>
</dbReference>
<proteinExistence type="predicted"/>
<feature type="transmembrane region" description="Helical" evidence="1">
    <location>
        <begin position="133"/>
        <end position="153"/>
    </location>
</feature>
<dbReference type="RefSeq" id="WP_130912984.1">
    <property type="nucleotide sequence ID" value="NZ_LR215974.1"/>
</dbReference>
<evidence type="ECO:0000313" key="3">
    <source>
        <dbReference type="Proteomes" id="UP000290013"/>
    </source>
</evidence>
<reference evidence="2 3" key="1">
    <citation type="submission" date="2019-02" db="EMBL/GenBank/DDBJ databases">
        <authorList>
            <consortium name="Pathogen Informatics"/>
        </authorList>
    </citation>
    <scope>NUCLEOTIDE SEQUENCE [LARGE SCALE GENOMIC DNA]</scope>
    <source>
        <strain evidence="2 3">3012STDY6944375</strain>
    </source>
</reference>
<sequence length="212" mass="24760">MKIEISELSNKNYILQDKLKHSELHKFLNEKLKLNKKWFFNIYMIILISPLCIISYTITKSLITKELTMVNSLVYVFLGIIISILFIPIHELIHYFAYKITGAKSVSFFLNFKKFYFATIADKFVTNLSEFTFIAILPFALVLIGTLISFPFLSVESQLTAVIFLFIHNIFCSGDFTLLNYLASNKEMVTYDDKEKGETYFYKKQDKKNVQN</sequence>
<name>A0A4V6ID41_9FLAO</name>
<protein>
    <submittedName>
        <fullName evidence="2">Protein of uncharacterized function (DUF3267)</fullName>
    </submittedName>
</protein>
<evidence type="ECO:0000313" key="2">
    <source>
        <dbReference type="EMBL" id="VFB02064.1"/>
    </source>
</evidence>
<feature type="transmembrane region" description="Helical" evidence="1">
    <location>
        <begin position="38"/>
        <end position="58"/>
    </location>
</feature>
<dbReference type="KEGG" id="ctai:NCTC12078_00037"/>
<dbReference type="Proteomes" id="UP000290013">
    <property type="component" value="Chromosome"/>
</dbReference>
<evidence type="ECO:0000256" key="1">
    <source>
        <dbReference type="SAM" id="Phobius"/>
    </source>
</evidence>
<keyword evidence="1" id="KW-0472">Membrane</keyword>
<feature type="transmembrane region" description="Helical" evidence="1">
    <location>
        <begin position="159"/>
        <end position="182"/>
    </location>
</feature>
<feature type="transmembrane region" description="Helical" evidence="1">
    <location>
        <begin position="70"/>
        <end position="89"/>
    </location>
</feature>
<organism evidence="2 3">
    <name type="scientific">Chryseobacterium taihuense</name>
    <dbReference type="NCBI Taxonomy" id="1141221"/>
    <lineage>
        <taxon>Bacteria</taxon>
        <taxon>Pseudomonadati</taxon>
        <taxon>Bacteroidota</taxon>
        <taxon>Flavobacteriia</taxon>
        <taxon>Flavobacteriales</taxon>
        <taxon>Weeksellaceae</taxon>
        <taxon>Chryseobacterium group</taxon>
        <taxon>Chryseobacterium</taxon>
    </lineage>
</organism>